<sequence>AIQRLLHIFSNNTIKTESGILLSKFEADMIPATSTSTLTVYSAGEQDSATYYCA</sequence>
<dbReference type="Proteomes" id="UP000011080">
    <property type="component" value="Unassembled WGS sequence"/>
</dbReference>
<dbReference type="SUPFAM" id="SSF48726">
    <property type="entry name" value="Immunoglobulin"/>
    <property type="match status" value="1"/>
</dbReference>
<dbReference type="EMBL" id="JH880396">
    <property type="protein sequence ID" value="ELR61930.1"/>
    <property type="molecule type" value="Genomic_DNA"/>
</dbReference>
<reference evidence="1 2" key="1">
    <citation type="journal article" date="2012" name="Nat. Genet.">
        <title>The yak genome and adaptation to life at high altitude.</title>
        <authorList>
            <person name="Qiu Q."/>
            <person name="Zhang G."/>
            <person name="Ma T."/>
            <person name="Qian W."/>
            <person name="Wang J."/>
            <person name="Ye Z."/>
            <person name="Cao C."/>
            <person name="Hu Q."/>
            <person name="Kim J."/>
            <person name="Larkin D.M."/>
            <person name="Auvil L."/>
            <person name="Capitanu B."/>
            <person name="Ma J."/>
            <person name="Lewin H.A."/>
            <person name="Qian X."/>
            <person name="Lang Y."/>
            <person name="Zhou R."/>
            <person name="Wang L."/>
            <person name="Wang K."/>
            <person name="Xia J."/>
            <person name="Liao S."/>
            <person name="Pan S."/>
            <person name="Lu X."/>
            <person name="Hou H."/>
            <person name="Wang Y."/>
            <person name="Zang X."/>
            <person name="Yin Y."/>
            <person name="Ma H."/>
            <person name="Zhang J."/>
            <person name="Wang Z."/>
            <person name="Zhang Y."/>
            <person name="Zhang D."/>
            <person name="Yonezawa T."/>
            <person name="Hasegawa M."/>
            <person name="Zhong Y."/>
            <person name="Liu W."/>
            <person name="Zhang Y."/>
            <person name="Huang Z."/>
            <person name="Zhang S."/>
            <person name="Long R."/>
            <person name="Yang H."/>
            <person name="Wang J."/>
            <person name="Lenstra J.A."/>
            <person name="Cooper D.N."/>
            <person name="Wu Y."/>
            <person name="Wang J."/>
            <person name="Shi P."/>
            <person name="Wang J."/>
            <person name="Liu J."/>
        </authorList>
    </citation>
    <scope>NUCLEOTIDE SEQUENCE [LARGE SCALE GENOMIC DNA]</scope>
    <source>
        <strain evidence="2">yakQH1</strain>
    </source>
</reference>
<protein>
    <recommendedName>
        <fullName evidence="3">Ig-like domain-containing protein</fullName>
    </recommendedName>
</protein>
<dbReference type="AlphaFoldDB" id="L8IZ52"/>
<organism evidence="1 2">
    <name type="scientific">Bos mutus</name>
    <name type="common">wild yak</name>
    <dbReference type="NCBI Taxonomy" id="72004"/>
    <lineage>
        <taxon>Eukaryota</taxon>
        <taxon>Metazoa</taxon>
        <taxon>Chordata</taxon>
        <taxon>Craniata</taxon>
        <taxon>Vertebrata</taxon>
        <taxon>Euteleostomi</taxon>
        <taxon>Mammalia</taxon>
        <taxon>Eutheria</taxon>
        <taxon>Laurasiatheria</taxon>
        <taxon>Artiodactyla</taxon>
        <taxon>Ruminantia</taxon>
        <taxon>Pecora</taxon>
        <taxon>Bovidae</taxon>
        <taxon>Bovinae</taxon>
        <taxon>Bos</taxon>
    </lineage>
</organism>
<evidence type="ECO:0000313" key="2">
    <source>
        <dbReference type="Proteomes" id="UP000011080"/>
    </source>
</evidence>
<accession>L8IZ52</accession>
<dbReference type="InterPro" id="IPR013783">
    <property type="entry name" value="Ig-like_fold"/>
</dbReference>
<dbReference type="Gene3D" id="2.60.40.10">
    <property type="entry name" value="Immunoglobulins"/>
    <property type="match status" value="1"/>
</dbReference>
<dbReference type="InterPro" id="IPR036179">
    <property type="entry name" value="Ig-like_dom_sf"/>
</dbReference>
<evidence type="ECO:0008006" key="3">
    <source>
        <dbReference type="Google" id="ProtNLM"/>
    </source>
</evidence>
<name>L8IZ52_9CETA</name>
<feature type="non-terminal residue" evidence="1">
    <location>
        <position position="54"/>
    </location>
</feature>
<feature type="non-terminal residue" evidence="1">
    <location>
        <position position="1"/>
    </location>
</feature>
<gene>
    <name evidence="1" type="ORF">M91_08644</name>
</gene>
<proteinExistence type="predicted"/>
<evidence type="ECO:0000313" key="1">
    <source>
        <dbReference type="EMBL" id="ELR61930.1"/>
    </source>
</evidence>